<organism evidence="6">
    <name type="scientific">Trepomonas sp. PC1</name>
    <dbReference type="NCBI Taxonomy" id="1076344"/>
    <lineage>
        <taxon>Eukaryota</taxon>
        <taxon>Metamonada</taxon>
        <taxon>Diplomonadida</taxon>
        <taxon>Hexamitidae</taxon>
        <taxon>Hexamitinae</taxon>
        <taxon>Trepomonas</taxon>
    </lineage>
</organism>
<evidence type="ECO:0000256" key="2">
    <source>
        <dbReference type="ARBA" id="ARBA00022737"/>
    </source>
</evidence>
<dbReference type="Pfam" id="PF00400">
    <property type="entry name" value="WD40"/>
    <property type="match status" value="2"/>
</dbReference>
<feature type="repeat" description="WD" evidence="4">
    <location>
        <begin position="291"/>
        <end position="323"/>
    </location>
</feature>
<keyword evidence="3" id="KW-0156">Chromatin regulator</keyword>
<dbReference type="SMART" id="SM00320">
    <property type="entry name" value="WD40"/>
    <property type="match status" value="4"/>
</dbReference>
<proteinExistence type="predicted"/>
<sequence length="372" mass="42246">HEITLDNYRIWKRNSLVLYDLCVTHVLQFPTLSIDFQTYSKTNPNKHQALVNFALATNTPLQQPREQNFMYVKQLILPSILTPQPQDTISKTENGLIVGGYNILKDENYGKVTDLFCQKLQIEANQVCCLQSDPDFILVLTDDDLVMYDLKQMMLKQLNQVVGLSFNDLDGGFALQTQENICCHGGNSSIQFYDLQQKQKLFQIDVNNIVNAVCFSPFYPVLAAVTDEGQFLIIDYKQHKQIKSVLLGELQDGFVGTSLAFSFQEESLIFIGGVDGRLMALNLSTMQCEVVQAHEKSIFQLKCSPFYQLVLSGSEDCKCCLWDYQLKKLFTHQGHTMAITDCKFHPQIANLIASTAEDNSLQFWWPAEGAFE</sequence>
<keyword evidence="2" id="KW-0677">Repeat</keyword>
<dbReference type="GO" id="GO:0006325">
    <property type="term" value="P:chromatin organization"/>
    <property type="evidence" value="ECO:0007669"/>
    <property type="project" value="UniProtKB-KW"/>
</dbReference>
<gene>
    <name evidence="6" type="ORF">TPC1_14937</name>
</gene>
<dbReference type="PROSITE" id="PS50082">
    <property type="entry name" value="WD_REPEATS_2"/>
    <property type="match status" value="2"/>
</dbReference>
<dbReference type="InterPro" id="IPR022052">
    <property type="entry name" value="Histone-bd_RBBP4-like_N"/>
</dbReference>
<dbReference type="PANTHER" id="PTHR22850">
    <property type="entry name" value="WD40 REPEAT FAMILY"/>
    <property type="match status" value="1"/>
</dbReference>
<feature type="repeat" description="WD" evidence="4">
    <location>
        <begin position="332"/>
        <end position="364"/>
    </location>
</feature>
<feature type="non-terminal residue" evidence="6">
    <location>
        <position position="1"/>
    </location>
</feature>
<dbReference type="InterPro" id="IPR001680">
    <property type="entry name" value="WD40_rpt"/>
</dbReference>
<evidence type="ECO:0000256" key="4">
    <source>
        <dbReference type="PROSITE-ProRule" id="PRU00221"/>
    </source>
</evidence>
<feature type="domain" description="Histone-binding protein RBBP4-like N-terminal" evidence="5">
    <location>
        <begin position="6"/>
        <end position="78"/>
    </location>
</feature>
<evidence type="ECO:0000256" key="1">
    <source>
        <dbReference type="ARBA" id="ARBA00022574"/>
    </source>
</evidence>
<dbReference type="InterPro" id="IPR015943">
    <property type="entry name" value="WD40/YVTN_repeat-like_dom_sf"/>
</dbReference>
<reference evidence="6" key="1">
    <citation type="submission" date="2015-07" db="EMBL/GenBank/DDBJ databases">
        <title>Adaptation to a free-living lifestyle via gene acquisitions in the diplomonad Trepomonas sp. PC1.</title>
        <authorList>
            <person name="Xu F."/>
            <person name="Jerlstrom-Hultqvist J."/>
            <person name="Kolisko M."/>
            <person name="Simpson A.G.B."/>
            <person name="Roger A.J."/>
            <person name="Svard S.G."/>
            <person name="Andersson J.O."/>
        </authorList>
    </citation>
    <scope>NUCLEOTIDE SEQUENCE</scope>
    <source>
        <strain evidence="6">PC1</strain>
    </source>
</reference>
<accession>A0A146KBV3</accession>
<keyword evidence="6" id="KW-0808">Transferase</keyword>
<dbReference type="Gene3D" id="2.130.10.10">
    <property type="entry name" value="YVTN repeat-like/Quinoprotein amine dehydrogenase"/>
    <property type="match status" value="1"/>
</dbReference>
<dbReference type="AlphaFoldDB" id="A0A146KBV3"/>
<dbReference type="InterPro" id="IPR036322">
    <property type="entry name" value="WD40_repeat_dom_sf"/>
</dbReference>
<dbReference type="SUPFAM" id="SSF50978">
    <property type="entry name" value="WD40 repeat-like"/>
    <property type="match status" value="1"/>
</dbReference>
<evidence type="ECO:0000256" key="3">
    <source>
        <dbReference type="ARBA" id="ARBA00022853"/>
    </source>
</evidence>
<dbReference type="InterPro" id="IPR050459">
    <property type="entry name" value="WD_repeat_RBAP46/RBAP48/MSI1"/>
</dbReference>
<evidence type="ECO:0000259" key="5">
    <source>
        <dbReference type="Pfam" id="PF12265"/>
    </source>
</evidence>
<dbReference type="Pfam" id="PF12265">
    <property type="entry name" value="CAF1C_H4-bd"/>
    <property type="match status" value="1"/>
</dbReference>
<dbReference type="PROSITE" id="PS50294">
    <property type="entry name" value="WD_REPEATS_REGION"/>
    <property type="match status" value="1"/>
</dbReference>
<keyword evidence="1 4" id="KW-0853">WD repeat</keyword>
<name>A0A146KBV3_9EUKA</name>
<dbReference type="EMBL" id="GDID01003655">
    <property type="protein sequence ID" value="JAP92951.1"/>
    <property type="molecule type" value="Transcribed_RNA"/>
</dbReference>
<evidence type="ECO:0000313" key="6">
    <source>
        <dbReference type="EMBL" id="JAP92951.1"/>
    </source>
</evidence>
<protein>
    <submittedName>
        <fullName evidence="6">Histone acetyltransferase type B subunit 2</fullName>
    </submittedName>
</protein>
<dbReference type="GO" id="GO:0016740">
    <property type="term" value="F:transferase activity"/>
    <property type="evidence" value="ECO:0007669"/>
    <property type="project" value="UniProtKB-KW"/>
</dbReference>